<dbReference type="Proteomes" id="UP001500979">
    <property type="component" value="Unassembled WGS sequence"/>
</dbReference>
<keyword evidence="8 10" id="KW-0460">Magnesium</keyword>
<comment type="function">
    <text evidence="10">Catalyzes the formation of dTDP-glucose, from dTTP and glucose 1-phosphate, as well as its pyrophosphorolysis.</text>
</comment>
<evidence type="ECO:0000256" key="7">
    <source>
        <dbReference type="ARBA" id="ARBA00022723"/>
    </source>
</evidence>
<reference evidence="12 13" key="1">
    <citation type="journal article" date="2019" name="Int. J. Syst. Evol. Microbiol.">
        <title>The Global Catalogue of Microorganisms (GCM) 10K type strain sequencing project: providing services to taxonomists for standard genome sequencing and annotation.</title>
        <authorList>
            <consortium name="The Broad Institute Genomics Platform"/>
            <consortium name="The Broad Institute Genome Sequencing Center for Infectious Disease"/>
            <person name="Wu L."/>
            <person name="Ma J."/>
        </authorList>
    </citation>
    <scope>NUCLEOTIDE SEQUENCE [LARGE SCALE GENOMIC DNA]</scope>
    <source>
        <strain evidence="12 13">JCM 9383</strain>
    </source>
</reference>
<gene>
    <name evidence="12" type="primary">rfbA_1</name>
    <name evidence="12" type="ORF">GCM10010470_07360</name>
</gene>
<dbReference type="InterPro" id="IPR029044">
    <property type="entry name" value="Nucleotide-diphossugar_trans"/>
</dbReference>
<dbReference type="RefSeq" id="WP_344678023.1">
    <property type="nucleotide sequence ID" value="NZ_BAAAUX010000003.1"/>
</dbReference>
<evidence type="ECO:0000256" key="6">
    <source>
        <dbReference type="ARBA" id="ARBA00022695"/>
    </source>
</evidence>
<dbReference type="InterPro" id="IPR005835">
    <property type="entry name" value="NTP_transferase_dom"/>
</dbReference>
<evidence type="ECO:0000256" key="2">
    <source>
        <dbReference type="ARBA" id="ARBA00010480"/>
    </source>
</evidence>
<protein>
    <recommendedName>
        <fullName evidence="4 10">Glucose-1-phosphate thymidylyltransferase</fullName>
        <ecNumber evidence="3 10">2.7.7.24</ecNumber>
    </recommendedName>
</protein>
<dbReference type="EMBL" id="BAAAUX010000003">
    <property type="protein sequence ID" value="GAA2777008.1"/>
    <property type="molecule type" value="Genomic_DNA"/>
</dbReference>
<evidence type="ECO:0000256" key="4">
    <source>
        <dbReference type="ARBA" id="ARBA00017654"/>
    </source>
</evidence>
<dbReference type="NCBIfam" id="TIGR01207">
    <property type="entry name" value="rmlA"/>
    <property type="match status" value="1"/>
</dbReference>
<evidence type="ECO:0000256" key="3">
    <source>
        <dbReference type="ARBA" id="ARBA00012461"/>
    </source>
</evidence>
<keyword evidence="7 10" id="KW-0479">Metal-binding</keyword>
<evidence type="ECO:0000256" key="9">
    <source>
        <dbReference type="ARBA" id="ARBA00049336"/>
    </source>
</evidence>
<comment type="similarity">
    <text evidence="2 10">Belongs to the glucose-1-phosphate thymidylyltransferase family.</text>
</comment>
<comment type="caution">
    <text evidence="12">The sequence shown here is derived from an EMBL/GenBank/DDBJ whole genome shotgun (WGS) entry which is preliminary data.</text>
</comment>
<dbReference type="PANTHER" id="PTHR43532">
    <property type="entry name" value="GLUCOSE-1-PHOSPHATE THYMIDYLYLTRANSFERASE"/>
    <property type="match status" value="1"/>
</dbReference>
<dbReference type="EC" id="2.7.7.24" evidence="3 10"/>
<evidence type="ECO:0000256" key="8">
    <source>
        <dbReference type="ARBA" id="ARBA00022842"/>
    </source>
</evidence>
<keyword evidence="6 10" id="KW-0548">Nucleotidyltransferase</keyword>
<evidence type="ECO:0000313" key="13">
    <source>
        <dbReference type="Proteomes" id="UP001500979"/>
    </source>
</evidence>
<evidence type="ECO:0000259" key="11">
    <source>
        <dbReference type="Pfam" id="PF00483"/>
    </source>
</evidence>
<keyword evidence="5 10" id="KW-0808">Transferase</keyword>
<proteinExistence type="inferred from homology"/>
<comment type="catalytic activity">
    <reaction evidence="9 10">
        <text>dTTP + alpha-D-glucose 1-phosphate + H(+) = dTDP-alpha-D-glucose + diphosphate</text>
        <dbReference type="Rhea" id="RHEA:15225"/>
        <dbReference type="ChEBI" id="CHEBI:15378"/>
        <dbReference type="ChEBI" id="CHEBI:33019"/>
        <dbReference type="ChEBI" id="CHEBI:37568"/>
        <dbReference type="ChEBI" id="CHEBI:57477"/>
        <dbReference type="ChEBI" id="CHEBI:58601"/>
        <dbReference type="EC" id="2.7.7.24"/>
    </reaction>
</comment>
<dbReference type="SUPFAM" id="SSF53448">
    <property type="entry name" value="Nucleotide-diphospho-sugar transferases"/>
    <property type="match status" value="1"/>
</dbReference>
<evidence type="ECO:0000313" key="12">
    <source>
        <dbReference type="EMBL" id="GAA2777008.1"/>
    </source>
</evidence>
<evidence type="ECO:0000256" key="10">
    <source>
        <dbReference type="RuleBase" id="RU003706"/>
    </source>
</evidence>
<name>A0ABN3V5F9_9PSEU</name>
<dbReference type="InterPro" id="IPR005907">
    <property type="entry name" value="G1P_thy_trans_s"/>
</dbReference>
<sequence length="292" mass="31686">MKGIILAGGAGTRLHPLTLAVSKQLLPVFDKPMIYYPLSTLMLGGAREILIITTPLDLPLFQRLLGDGSQFGISLSYAEQPEPAGIADAFRIGADFIGDDPVSLILGDNIFYGQGLPALLRQSMRDTTGATLFGYSVSDPRRYGVAETDADGRLVGIEEKPAEPTSSVAVTGLYVYPNDIVDLARDLTPSNRGELEITDINRIYIEQSRANLVPLGRGYAWLDAGTHEGLLEASQFIHVIERRQGTRIACLEEIALAMNYISPEECTALGRKLQKSEYGQYVLAAAAERAGR</sequence>
<dbReference type="Pfam" id="PF00483">
    <property type="entry name" value="NTP_transferase"/>
    <property type="match status" value="1"/>
</dbReference>
<keyword evidence="13" id="KW-1185">Reference proteome</keyword>
<dbReference type="Gene3D" id="3.90.550.10">
    <property type="entry name" value="Spore Coat Polysaccharide Biosynthesis Protein SpsA, Chain A"/>
    <property type="match status" value="1"/>
</dbReference>
<dbReference type="CDD" id="cd02538">
    <property type="entry name" value="G1P_TT_short"/>
    <property type="match status" value="1"/>
</dbReference>
<organism evidence="12 13">
    <name type="scientific">Saccharopolyspora taberi</name>
    <dbReference type="NCBI Taxonomy" id="60895"/>
    <lineage>
        <taxon>Bacteria</taxon>
        <taxon>Bacillati</taxon>
        <taxon>Actinomycetota</taxon>
        <taxon>Actinomycetes</taxon>
        <taxon>Pseudonocardiales</taxon>
        <taxon>Pseudonocardiaceae</taxon>
        <taxon>Saccharopolyspora</taxon>
    </lineage>
</organism>
<comment type="cofactor">
    <cofactor evidence="1">
        <name>Mg(2+)</name>
        <dbReference type="ChEBI" id="CHEBI:18420"/>
    </cofactor>
</comment>
<evidence type="ECO:0000256" key="1">
    <source>
        <dbReference type="ARBA" id="ARBA00001946"/>
    </source>
</evidence>
<evidence type="ECO:0000256" key="5">
    <source>
        <dbReference type="ARBA" id="ARBA00022679"/>
    </source>
</evidence>
<accession>A0ABN3V5F9</accession>
<dbReference type="PANTHER" id="PTHR43532:SF1">
    <property type="entry name" value="GLUCOSE-1-PHOSPHATE THYMIDYLYLTRANSFERASE 1"/>
    <property type="match status" value="1"/>
</dbReference>
<feature type="domain" description="Nucleotidyl transferase" evidence="11">
    <location>
        <begin position="2"/>
        <end position="237"/>
    </location>
</feature>